<gene>
    <name evidence="1" type="ORF">EBF16_11750</name>
</gene>
<dbReference type="GO" id="GO:0016787">
    <property type="term" value="F:hydrolase activity"/>
    <property type="evidence" value="ECO:0007669"/>
    <property type="project" value="UniProtKB-KW"/>
</dbReference>
<organism evidence="1 2">
    <name type="scientific">Sphingobium yanoikuyae</name>
    <name type="common">Sphingomonas yanoikuyae</name>
    <dbReference type="NCBI Taxonomy" id="13690"/>
    <lineage>
        <taxon>Bacteria</taxon>
        <taxon>Pseudomonadati</taxon>
        <taxon>Pseudomonadota</taxon>
        <taxon>Alphaproteobacteria</taxon>
        <taxon>Sphingomonadales</taxon>
        <taxon>Sphingomonadaceae</taxon>
        <taxon>Sphingobium</taxon>
    </lineage>
</organism>
<dbReference type="NCBIfam" id="NF005071">
    <property type="entry name" value="PRK06489.1"/>
    <property type="match status" value="1"/>
</dbReference>
<dbReference type="Pfam" id="PF00561">
    <property type="entry name" value="Abhydrolase_1"/>
    <property type="match status" value="1"/>
</dbReference>
<accession>A0A085K9W4</accession>
<dbReference type="InterPro" id="IPR000073">
    <property type="entry name" value="AB_hydrolase_1"/>
</dbReference>
<dbReference type="RefSeq" id="WP_037506943.1">
    <property type="nucleotide sequence ID" value="NZ_CAIGKD010000005.1"/>
</dbReference>
<dbReference type="PIRSF" id="PIRSF000443">
    <property type="entry name" value="Homoser_Ac_trans"/>
    <property type="match status" value="1"/>
</dbReference>
<dbReference type="InterPro" id="IPR008220">
    <property type="entry name" value="HAT_MetX-like"/>
</dbReference>
<keyword evidence="1" id="KW-0378">Hydrolase</keyword>
<dbReference type="EMBL" id="CP033230">
    <property type="protein sequence ID" value="AYO77488.1"/>
    <property type="molecule type" value="Genomic_DNA"/>
</dbReference>
<dbReference type="AlphaFoldDB" id="A0A085K9W4"/>
<protein>
    <submittedName>
        <fullName evidence="1">Alpha/beta fold hydrolase</fullName>
    </submittedName>
</protein>
<dbReference type="Proteomes" id="UP000280708">
    <property type="component" value="Chromosome"/>
</dbReference>
<dbReference type="PANTHER" id="PTHR32268:SF11">
    <property type="entry name" value="HOMOSERINE O-ACETYLTRANSFERASE"/>
    <property type="match status" value="1"/>
</dbReference>
<reference evidence="1 2" key="1">
    <citation type="submission" date="2018-10" db="EMBL/GenBank/DDBJ databases">
        <title>Characterization and genome analysis of a novel bacterium Sphingobium yanoikuyae SJTF8 capable of degrading PAHs.</title>
        <authorList>
            <person name="Yin C."/>
            <person name="Xiong W."/>
            <person name="Liang R."/>
        </authorList>
    </citation>
    <scope>NUCLEOTIDE SEQUENCE [LARGE SCALE GENOMIC DNA]</scope>
    <source>
        <strain evidence="1 2">SJTF8</strain>
    </source>
</reference>
<sequence length="360" mass="40479">MKNRWPRLAAAAALLLATPALAQGFDAAQVKQGDHVIRDFAFRSGEKLPELRMHYRTIGTPHRDAKGRIDNAVMILHGTGGSGAQFLQPQFADELYGPGQPLDVRRYFIILPDNIGHGDSSKPSDGLRMAFPHYDYDDMVEAQRRMLVDGLRVDHLRLTFGTSMGCMHIFVWGEKHPGFASALMPMACQVAPIAGRNRMWRKAAMDGIRADPAWQDGNYKAQPLLGLRTASSLSQIAGAAAWYMQVQFPTRDAVDAYWKERFDRDIASRDANDYLYQLDSSRDYDPSADLEKISAPMTWINSSDDFINPPEMGMAETAAKRLKTTRYKLIPYSPETRGHSTHTWAKFWKDELVALLARSN</sequence>
<dbReference type="Gene3D" id="3.40.50.1820">
    <property type="entry name" value="alpha/beta hydrolase"/>
    <property type="match status" value="1"/>
</dbReference>
<dbReference type="PANTHER" id="PTHR32268">
    <property type="entry name" value="HOMOSERINE O-ACETYLTRANSFERASE"/>
    <property type="match status" value="1"/>
</dbReference>
<dbReference type="GO" id="GO:0009092">
    <property type="term" value="P:homoserine metabolic process"/>
    <property type="evidence" value="ECO:0007669"/>
    <property type="project" value="TreeGrafter"/>
</dbReference>
<dbReference type="InterPro" id="IPR029058">
    <property type="entry name" value="AB_hydrolase_fold"/>
</dbReference>
<evidence type="ECO:0000313" key="2">
    <source>
        <dbReference type="Proteomes" id="UP000280708"/>
    </source>
</evidence>
<proteinExistence type="predicted"/>
<dbReference type="SUPFAM" id="SSF53474">
    <property type="entry name" value="alpha/beta-Hydrolases"/>
    <property type="match status" value="1"/>
</dbReference>
<name>A0A085K9W4_SPHYA</name>
<dbReference type="GO" id="GO:0009086">
    <property type="term" value="P:methionine biosynthetic process"/>
    <property type="evidence" value="ECO:0007669"/>
    <property type="project" value="TreeGrafter"/>
</dbReference>
<dbReference type="GO" id="GO:0004414">
    <property type="term" value="F:homoserine O-acetyltransferase activity"/>
    <property type="evidence" value="ECO:0007669"/>
    <property type="project" value="TreeGrafter"/>
</dbReference>
<evidence type="ECO:0000313" key="1">
    <source>
        <dbReference type="EMBL" id="AYO77488.1"/>
    </source>
</evidence>